<evidence type="ECO:0000313" key="3">
    <source>
        <dbReference type="Proteomes" id="UP001474120"/>
    </source>
</evidence>
<evidence type="ECO:0000256" key="1">
    <source>
        <dbReference type="SAM" id="Phobius"/>
    </source>
</evidence>
<comment type="caution">
    <text evidence="2">The sequence shown here is derived from an EMBL/GenBank/DDBJ whole genome shotgun (WGS) entry which is preliminary data.</text>
</comment>
<sequence length="274" mass="31775">MDLLKRWFAFYVYGNIHVAVAAYSLTKITFLQFDINDQPLANFVFFSTILSYNLIRLKQIDWINSMMASWFRSNNKGLIILNFTAMTGCIYYALNFRLTEILVLVPFVAATVFYVFPFKKGATGLRNIPALKLFLISATWTGVTMVFPLFAAGIQQTELVYFHVLQRFLFVFAITIPFDIRDAQFDLEELSTLPQALGVNTSKLIAIAALIVYLMLDVILYSKQSDYFRIDLFMMAITMIMIGFSGMKRQRYYTAFWIESLPVLWYLLYLLFVD</sequence>
<feature type="transmembrane region" description="Helical" evidence="1">
    <location>
        <begin position="100"/>
        <end position="118"/>
    </location>
</feature>
<keyword evidence="1" id="KW-1133">Transmembrane helix</keyword>
<evidence type="ECO:0000313" key="2">
    <source>
        <dbReference type="EMBL" id="MEL4454385.1"/>
    </source>
</evidence>
<evidence type="ECO:0008006" key="4">
    <source>
        <dbReference type="Google" id="ProtNLM"/>
    </source>
</evidence>
<organism evidence="2 3">
    <name type="scientific">Lutimonas vermicola</name>
    <dbReference type="NCBI Taxonomy" id="414288"/>
    <lineage>
        <taxon>Bacteria</taxon>
        <taxon>Pseudomonadati</taxon>
        <taxon>Bacteroidota</taxon>
        <taxon>Flavobacteriia</taxon>
        <taxon>Flavobacteriales</taxon>
        <taxon>Flavobacteriaceae</taxon>
        <taxon>Lutimonas</taxon>
    </lineage>
</organism>
<keyword evidence="1" id="KW-0812">Transmembrane</keyword>
<dbReference type="RefSeq" id="WP_342157919.1">
    <property type="nucleotide sequence ID" value="NZ_JBCDNA010000001.1"/>
</dbReference>
<feature type="transmembrane region" description="Helical" evidence="1">
    <location>
        <begin position="76"/>
        <end position="94"/>
    </location>
</feature>
<feature type="transmembrane region" description="Helical" evidence="1">
    <location>
        <begin position="7"/>
        <end position="26"/>
    </location>
</feature>
<accession>A0ABU9KW33</accession>
<feature type="transmembrane region" description="Helical" evidence="1">
    <location>
        <begin position="227"/>
        <end position="245"/>
    </location>
</feature>
<gene>
    <name evidence="2" type="ORF">AABB81_00645</name>
</gene>
<reference evidence="2 3" key="1">
    <citation type="submission" date="2024-04" db="EMBL/GenBank/DDBJ databases">
        <title>whole genome sequencing of Lutimonas vermicola strain IMCC1616.</title>
        <authorList>
            <person name="Bae S.S."/>
        </authorList>
    </citation>
    <scope>NUCLEOTIDE SEQUENCE [LARGE SCALE GENOMIC DNA]</scope>
    <source>
        <strain evidence="2 3">IMCC1616</strain>
    </source>
</reference>
<feature type="transmembrane region" description="Helical" evidence="1">
    <location>
        <begin position="201"/>
        <end position="221"/>
    </location>
</feature>
<dbReference type="Proteomes" id="UP001474120">
    <property type="component" value="Unassembled WGS sequence"/>
</dbReference>
<feature type="transmembrane region" description="Helical" evidence="1">
    <location>
        <begin position="252"/>
        <end position="272"/>
    </location>
</feature>
<keyword evidence="3" id="KW-1185">Reference proteome</keyword>
<proteinExistence type="predicted"/>
<feature type="transmembrane region" description="Helical" evidence="1">
    <location>
        <begin position="130"/>
        <end position="154"/>
    </location>
</feature>
<feature type="transmembrane region" description="Helical" evidence="1">
    <location>
        <begin position="160"/>
        <end position="180"/>
    </location>
</feature>
<protein>
    <recommendedName>
        <fullName evidence="4">Prenyltransferase</fullName>
    </recommendedName>
</protein>
<dbReference type="EMBL" id="JBCDNA010000001">
    <property type="protein sequence ID" value="MEL4454385.1"/>
    <property type="molecule type" value="Genomic_DNA"/>
</dbReference>
<name>A0ABU9KW33_9FLAO</name>
<keyword evidence="1" id="KW-0472">Membrane</keyword>